<name>A0ABR0WM97_REHGL</name>
<comment type="similarity">
    <text evidence="1">Belongs to the LOB domain-containing protein family.</text>
</comment>
<feature type="compositionally biased region" description="Polar residues" evidence="3">
    <location>
        <begin position="123"/>
        <end position="148"/>
    </location>
</feature>
<protein>
    <recommendedName>
        <fullName evidence="4">LOB domain-containing protein</fullName>
    </recommendedName>
</protein>
<gene>
    <name evidence="5" type="ORF">DH2020_018633</name>
</gene>
<evidence type="ECO:0000256" key="2">
    <source>
        <dbReference type="SAM" id="Coils"/>
    </source>
</evidence>
<keyword evidence="2" id="KW-0175">Coiled coil</keyword>
<evidence type="ECO:0000256" key="1">
    <source>
        <dbReference type="ARBA" id="ARBA00005474"/>
    </source>
</evidence>
<evidence type="ECO:0000256" key="3">
    <source>
        <dbReference type="SAM" id="MobiDB-lite"/>
    </source>
</evidence>
<sequence>MDFSKNYNYSPNDEGTSRRAHQRRRCEENCIYARYFPSERAENFQNVHRLFGINTTIKLINSVNENDRDKTIETIILEAKIRKENPVHGPLEVENKLRTKIEEAKNELEIVNKQLKFFRGNNEAPSAENNCRPTDEGTSQSVSGNFTP</sequence>
<feature type="coiled-coil region" evidence="2">
    <location>
        <begin position="94"/>
        <end position="121"/>
    </location>
</feature>
<dbReference type="PANTHER" id="PTHR31301:SF103">
    <property type="entry name" value="LOB DOMAIN-CONTAINING PROTEIN 5-RELATED"/>
    <property type="match status" value="1"/>
</dbReference>
<dbReference type="Pfam" id="PF03195">
    <property type="entry name" value="LOB"/>
    <property type="match status" value="1"/>
</dbReference>
<dbReference type="InterPro" id="IPR004883">
    <property type="entry name" value="LOB"/>
</dbReference>
<organism evidence="5 6">
    <name type="scientific">Rehmannia glutinosa</name>
    <name type="common">Chinese foxglove</name>
    <dbReference type="NCBI Taxonomy" id="99300"/>
    <lineage>
        <taxon>Eukaryota</taxon>
        <taxon>Viridiplantae</taxon>
        <taxon>Streptophyta</taxon>
        <taxon>Embryophyta</taxon>
        <taxon>Tracheophyta</taxon>
        <taxon>Spermatophyta</taxon>
        <taxon>Magnoliopsida</taxon>
        <taxon>eudicotyledons</taxon>
        <taxon>Gunneridae</taxon>
        <taxon>Pentapetalae</taxon>
        <taxon>asterids</taxon>
        <taxon>lamiids</taxon>
        <taxon>Lamiales</taxon>
        <taxon>Orobanchaceae</taxon>
        <taxon>Rehmannieae</taxon>
        <taxon>Rehmannia</taxon>
    </lineage>
</organism>
<proteinExistence type="inferred from homology"/>
<dbReference type="EMBL" id="JABTTQ020000010">
    <property type="protein sequence ID" value="KAK6147721.1"/>
    <property type="molecule type" value="Genomic_DNA"/>
</dbReference>
<feature type="region of interest" description="Disordered" evidence="3">
    <location>
        <begin position="1"/>
        <end position="23"/>
    </location>
</feature>
<evidence type="ECO:0000313" key="5">
    <source>
        <dbReference type="EMBL" id="KAK6147721.1"/>
    </source>
</evidence>
<reference evidence="5 6" key="1">
    <citation type="journal article" date="2021" name="Comput. Struct. Biotechnol. J.">
        <title>De novo genome assembly of the potent medicinal plant Rehmannia glutinosa using nanopore technology.</title>
        <authorList>
            <person name="Ma L."/>
            <person name="Dong C."/>
            <person name="Song C."/>
            <person name="Wang X."/>
            <person name="Zheng X."/>
            <person name="Niu Y."/>
            <person name="Chen S."/>
            <person name="Feng W."/>
        </authorList>
    </citation>
    <scope>NUCLEOTIDE SEQUENCE [LARGE SCALE GENOMIC DNA]</scope>
    <source>
        <strain evidence="5">DH-2019</strain>
    </source>
</reference>
<dbReference type="Proteomes" id="UP001318860">
    <property type="component" value="Unassembled WGS sequence"/>
</dbReference>
<accession>A0ABR0WM97</accession>
<feature type="region of interest" description="Disordered" evidence="3">
    <location>
        <begin position="121"/>
        <end position="148"/>
    </location>
</feature>
<comment type="caution">
    <text evidence="5">The sequence shown here is derived from an EMBL/GenBank/DDBJ whole genome shotgun (WGS) entry which is preliminary data.</text>
</comment>
<evidence type="ECO:0000313" key="6">
    <source>
        <dbReference type="Proteomes" id="UP001318860"/>
    </source>
</evidence>
<keyword evidence="6" id="KW-1185">Reference proteome</keyword>
<feature type="compositionally biased region" description="Polar residues" evidence="3">
    <location>
        <begin position="1"/>
        <end position="14"/>
    </location>
</feature>
<dbReference type="PROSITE" id="PS50891">
    <property type="entry name" value="LOB"/>
    <property type="match status" value="1"/>
</dbReference>
<dbReference type="PANTHER" id="PTHR31301">
    <property type="entry name" value="LOB DOMAIN-CONTAINING PROTEIN 4-RELATED"/>
    <property type="match status" value="1"/>
</dbReference>
<feature type="domain" description="LOB" evidence="4">
    <location>
        <begin position="14"/>
        <end position="115"/>
    </location>
</feature>
<evidence type="ECO:0000259" key="4">
    <source>
        <dbReference type="PROSITE" id="PS50891"/>
    </source>
</evidence>